<dbReference type="Pfam" id="PF20243">
    <property type="entry name" value="MbnP"/>
    <property type="match status" value="1"/>
</dbReference>
<evidence type="ECO:0000313" key="3">
    <source>
        <dbReference type="Proteomes" id="UP000326994"/>
    </source>
</evidence>
<dbReference type="AlphaFoldDB" id="A0A5J4FT50"/>
<accession>A0A5J4FT50</accession>
<proteinExistence type="predicted"/>
<dbReference type="OrthoDB" id="1422031at2"/>
<gene>
    <name evidence="2" type="ORF">ULMS_01980</name>
</gene>
<reference evidence="2 3" key="1">
    <citation type="submission" date="2019-08" db="EMBL/GenBank/DDBJ databases">
        <title>Ulvibacter marinistellae sp. nov., isolated from a starfish, Patiria pectinifera.</title>
        <authorList>
            <person name="Kawano K."/>
            <person name="Ushijima N."/>
            <person name="Kihara M."/>
            <person name="Itoh H."/>
        </authorList>
    </citation>
    <scope>NUCLEOTIDE SEQUENCE [LARGE SCALE GENOMIC DNA]</scope>
    <source>
        <strain evidence="2 3">KK4</strain>
    </source>
</reference>
<comment type="caution">
    <text evidence="2">The sequence shown here is derived from an EMBL/GenBank/DDBJ whole genome shotgun (WGS) entry which is preliminary data.</text>
</comment>
<evidence type="ECO:0000313" key="2">
    <source>
        <dbReference type="EMBL" id="GEQ84690.1"/>
    </source>
</evidence>
<protein>
    <recommendedName>
        <fullName evidence="1">Copper-binding protein MbnP-like domain-containing protein</fullName>
    </recommendedName>
</protein>
<feature type="domain" description="Copper-binding protein MbnP-like" evidence="1">
    <location>
        <begin position="31"/>
        <end position="226"/>
    </location>
</feature>
<sequence>MKKIALILFAAIAVIACDKNDDNETVVENVNFDINFSQNFNGTSITNANFNNVDYTVANGEMISFSRMRYLITDITFTNQAGVSTVVDEYNFVDVGEEIGATIENISLPVGAYTVSARFGFTEADNTTNAYPDLNNASWNVPEPMGGGYHYMQLEGQYINDIGATVGYAYHTISAAQDVMTPEVTREDTSILFTASNIVISNDNNIINVKMNIAEWFNPWNLNERDNGLMGNYDAQIDMNINGQTAFTIE</sequence>
<dbReference type="RefSeq" id="WP_151892636.1">
    <property type="nucleotide sequence ID" value="NZ_BKCF01000001.1"/>
</dbReference>
<evidence type="ECO:0000259" key="1">
    <source>
        <dbReference type="Pfam" id="PF20243"/>
    </source>
</evidence>
<dbReference type="PROSITE" id="PS51257">
    <property type="entry name" value="PROKAR_LIPOPROTEIN"/>
    <property type="match status" value="1"/>
</dbReference>
<dbReference type="InterPro" id="IPR046863">
    <property type="entry name" value="MbnP-like_dom"/>
</dbReference>
<keyword evidence="3" id="KW-1185">Reference proteome</keyword>
<organism evidence="2 3">
    <name type="scientific">Patiriisocius marinistellae</name>
    <dbReference type="NCBI Taxonomy" id="2494560"/>
    <lineage>
        <taxon>Bacteria</taxon>
        <taxon>Pseudomonadati</taxon>
        <taxon>Bacteroidota</taxon>
        <taxon>Flavobacteriia</taxon>
        <taxon>Flavobacteriales</taxon>
        <taxon>Flavobacteriaceae</taxon>
        <taxon>Patiriisocius</taxon>
    </lineage>
</organism>
<name>A0A5J4FT50_9FLAO</name>
<dbReference type="EMBL" id="BKCF01000001">
    <property type="protein sequence ID" value="GEQ84690.1"/>
    <property type="molecule type" value="Genomic_DNA"/>
</dbReference>
<dbReference type="Proteomes" id="UP000326994">
    <property type="component" value="Unassembled WGS sequence"/>
</dbReference>